<dbReference type="Gene3D" id="3.40.630.10">
    <property type="entry name" value="Zn peptidases"/>
    <property type="match status" value="1"/>
</dbReference>
<dbReference type="EMBL" id="SHLD01000001">
    <property type="protein sequence ID" value="RZU74575.1"/>
    <property type="molecule type" value="Genomic_DNA"/>
</dbReference>
<comment type="function">
    <text evidence="11">Carboxypeptidase that possesses the specificities of both mammalian Cpase A and B. Thus shows broad substrate specificity, being able to cleave Cbz-Gly-Leu, Cbz-Gly-Val, Cbz-Gly-Phe, Cbz-Gly-Lys and Bz-Gly-Arg in vitro.</text>
</comment>
<protein>
    <recommendedName>
        <fullName evidence="13">Zinc carboxypeptidase</fullName>
        <ecNumber evidence="12">3.4.17.18</ecNumber>
    </recommendedName>
</protein>
<keyword evidence="19" id="KW-1185">Reference proteome</keyword>
<dbReference type="PANTHER" id="PTHR11705">
    <property type="entry name" value="PROTEASE FAMILY M14 CARBOXYPEPTIDASE A,B"/>
    <property type="match status" value="1"/>
</dbReference>
<keyword evidence="3" id="KW-0121">Carboxypeptidase</keyword>
<feature type="chain" id="PRO_5039253774" description="Zinc carboxypeptidase" evidence="16">
    <location>
        <begin position="27"/>
        <end position="1038"/>
    </location>
</feature>
<evidence type="ECO:0000256" key="8">
    <source>
        <dbReference type="ARBA" id="ARBA00022833"/>
    </source>
</evidence>
<evidence type="ECO:0000256" key="5">
    <source>
        <dbReference type="ARBA" id="ARBA00022723"/>
    </source>
</evidence>
<evidence type="ECO:0000256" key="7">
    <source>
        <dbReference type="ARBA" id="ARBA00022801"/>
    </source>
</evidence>
<dbReference type="CDD" id="cd03859">
    <property type="entry name" value="M14_CPT"/>
    <property type="match status" value="1"/>
</dbReference>
<evidence type="ECO:0000256" key="16">
    <source>
        <dbReference type="SAM" id="SignalP"/>
    </source>
</evidence>
<evidence type="ECO:0000313" key="19">
    <source>
        <dbReference type="Proteomes" id="UP000294114"/>
    </source>
</evidence>
<dbReference type="EC" id="3.4.17.18" evidence="12"/>
<dbReference type="AlphaFoldDB" id="A0A4Q8BBG9"/>
<dbReference type="SMART" id="SM00631">
    <property type="entry name" value="Zn_pept"/>
    <property type="match status" value="1"/>
</dbReference>
<dbReference type="PRINTS" id="PR00765">
    <property type="entry name" value="CRBOXYPTASEA"/>
</dbReference>
<evidence type="ECO:0000256" key="2">
    <source>
        <dbReference type="ARBA" id="ARBA00005988"/>
    </source>
</evidence>
<name>A0A4Q8BBG9_9ACTN</name>
<evidence type="ECO:0000256" key="10">
    <source>
        <dbReference type="ARBA" id="ARBA00050859"/>
    </source>
</evidence>
<evidence type="ECO:0000256" key="11">
    <source>
        <dbReference type="ARBA" id="ARBA00055464"/>
    </source>
</evidence>
<evidence type="ECO:0000256" key="13">
    <source>
        <dbReference type="ARBA" id="ARBA00074273"/>
    </source>
</evidence>
<evidence type="ECO:0000256" key="9">
    <source>
        <dbReference type="ARBA" id="ARBA00023049"/>
    </source>
</evidence>
<evidence type="ECO:0000256" key="15">
    <source>
        <dbReference type="SAM" id="MobiDB-lite"/>
    </source>
</evidence>
<evidence type="ECO:0000259" key="17">
    <source>
        <dbReference type="PROSITE" id="PS52035"/>
    </source>
</evidence>
<accession>A0A4Q8BBG9</accession>
<evidence type="ECO:0000256" key="12">
    <source>
        <dbReference type="ARBA" id="ARBA00066554"/>
    </source>
</evidence>
<gene>
    <name evidence="18" type="ORF">EV384_3047</name>
</gene>
<feature type="active site" description="Proton donor/acceptor" evidence="14">
    <location>
        <position position="387"/>
    </location>
</feature>
<dbReference type="GO" id="GO:0004181">
    <property type="term" value="F:metallocarboxypeptidase activity"/>
    <property type="evidence" value="ECO:0007669"/>
    <property type="project" value="InterPro"/>
</dbReference>
<evidence type="ECO:0000256" key="3">
    <source>
        <dbReference type="ARBA" id="ARBA00022645"/>
    </source>
</evidence>
<keyword evidence="6 16" id="KW-0732">Signal</keyword>
<dbReference type="GO" id="GO:0005615">
    <property type="term" value="C:extracellular space"/>
    <property type="evidence" value="ECO:0007669"/>
    <property type="project" value="TreeGrafter"/>
</dbReference>
<dbReference type="Pfam" id="PF00246">
    <property type="entry name" value="Peptidase_M14"/>
    <property type="match status" value="1"/>
</dbReference>
<dbReference type="RefSeq" id="WP_130333938.1">
    <property type="nucleotide sequence ID" value="NZ_SHLD01000001.1"/>
</dbReference>
<comment type="catalytic activity">
    <reaction evidence="10">
        <text>Releases a C-terminal residue, which may be hydrophobic or positively charged.</text>
        <dbReference type="EC" id="3.4.17.18"/>
    </reaction>
</comment>
<comment type="similarity">
    <text evidence="2 14">Belongs to the peptidase M14 family.</text>
</comment>
<dbReference type="SUPFAM" id="SSF53187">
    <property type="entry name" value="Zn-dependent exopeptidases"/>
    <property type="match status" value="1"/>
</dbReference>
<keyword evidence="5" id="KW-0479">Metal-binding</keyword>
<evidence type="ECO:0000256" key="1">
    <source>
        <dbReference type="ARBA" id="ARBA00001947"/>
    </source>
</evidence>
<dbReference type="FunFam" id="3.40.630.10:FF:000084">
    <property type="entry name" value="Carboxypeptidase B2"/>
    <property type="match status" value="1"/>
</dbReference>
<keyword evidence="9" id="KW-0482">Metalloprotease</keyword>
<keyword evidence="7" id="KW-0378">Hydrolase</keyword>
<dbReference type="PANTHER" id="PTHR11705:SF143">
    <property type="entry name" value="SLL0236 PROTEIN"/>
    <property type="match status" value="1"/>
</dbReference>
<reference evidence="18 19" key="1">
    <citation type="submission" date="2019-02" db="EMBL/GenBank/DDBJ databases">
        <title>Sequencing the genomes of 1000 actinobacteria strains.</title>
        <authorList>
            <person name="Klenk H.-P."/>
        </authorList>
    </citation>
    <scope>NUCLEOTIDE SEQUENCE [LARGE SCALE GENOMIC DNA]</scope>
    <source>
        <strain evidence="18 19">DSM 45612</strain>
    </source>
</reference>
<keyword evidence="4" id="KW-0645">Protease</keyword>
<sequence>MRRTRLAIAGVFTLVGAMALTAPASARPPSDPGGRDSLEVYVGTVNAEQLDRLRAAGVDLDEDHRSAGANGSTTIETVLTRREAARLTGQGVPLTVKKVHGKDASQALREQAAAGWQAFRSYSEPGGIRDEITATAARFPGLAKVETLGRTVQGQPILAVKVTKNARTVADGKRPAVLYASTQHAREWITPEMTRRLLHHVLDNYGTDAEITRLVNTTELWFLPVANPDGYDHTFTPGNRLWRKNLRDNDGDGRITSADGVDLNRNFSYKWAYDDEGSSPEPNSDTYRGAGPNSEPETKALDQLFKRVGFEFFVNYHSAAQLLLYGVGWQVSTPTPDDLIYQAMAGDDAHPAVPGYDPDISAELYTTNGDTDSHAQVRYGTLGFTPEMSTCQTAAASDPDDQWRPEDCVSGFIFPDDEKLISAEVAKNLPFALAVAKSAADPDDPVSVVGRSTPDFDVDAFDTSYGRTQQVATTARRALKDVRMHYAVNGGRPKSVQVREWQGGERYGDTNDDYYAELRGTVTGTKPGDRVEVWFTGVKPRTGPVASEHFTYRVHTDVGGDVLVLAAEDVTGLSPTQNATTARYAGQIAASVEAAGHHADVYDFDAMGRKAPHPLGVLSHYRAVVWETGDDIILRSPGQVGGTTAEAALTTELAVRDYLNEGGKVLVSGKYALFAQGANGSYVYRPDAPPECTDPDDVTCLPVLNDFQQYYLGAYNYVSDGGTDPNGDPYPVRGSDGAFAGFDGQLNAAGSAGNQDHTASFLTTSSFLPPEQFPQFASSATVDWARPGAAPFDPRTGDWYLYSGRADESYKRLTRTVDLTAAAAGQLRFFTSYDIERDWDYLLVEAHEVGSDSWTTLPDLNGHTGTATGESCQSGWVAQLHPFLGHYQGADCSPTGSTGTWNAATGASGGWQEFAVDLSAYAGKKVEVSISYVSDWGTQGLGVFLDDARVVADGAVVSETSFETADLGGWTVAGPPAGSAGAPNDWARSQQAFEEGSAVVTDDSVYLGFGLEGLTPAARDDLVARSLTHLSGGNRSRS</sequence>
<feature type="domain" description="Peptidase M14" evidence="17">
    <location>
        <begin position="118"/>
        <end position="439"/>
    </location>
</feature>
<dbReference type="Pfam" id="PF20773">
    <property type="entry name" value="InhA-like_MAM"/>
    <property type="match status" value="2"/>
</dbReference>
<evidence type="ECO:0000313" key="18">
    <source>
        <dbReference type="EMBL" id="RZU74575.1"/>
    </source>
</evidence>
<dbReference type="InterPro" id="IPR000834">
    <property type="entry name" value="Peptidase_M14"/>
</dbReference>
<evidence type="ECO:0000256" key="6">
    <source>
        <dbReference type="ARBA" id="ARBA00022729"/>
    </source>
</evidence>
<proteinExistence type="inferred from homology"/>
<organism evidence="18 19">
    <name type="scientific">Micromonospora kangleipakensis</name>
    <dbReference type="NCBI Taxonomy" id="1077942"/>
    <lineage>
        <taxon>Bacteria</taxon>
        <taxon>Bacillati</taxon>
        <taxon>Actinomycetota</taxon>
        <taxon>Actinomycetes</taxon>
        <taxon>Micromonosporales</taxon>
        <taxon>Micromonosporaceae</taxon>
        <taxon>Micromonospora</taxon>
    </lineage>
</organism>
<evidence type="ECO:0000256" key="14">
    <source>
        <dbReference type="PROSITE-ProRule" id="PRU01379"/>
    </source>
</evidence>
<dbReference type="InterPro" id="IPR033810">
    <property type="entry name" value="Carboxypeptidase_T"/>
</dbReference>
<dbReference type="GO" id="GO:0008270">
    <property type="term" value="F:zinc ion binding"/>
    <property type="evidence" value="ECO:0007669"/>
    <property type="project" value="InterPro"/>
</dbReference>
<dbReference type="InterPro" id="IPR057246">
    <property type="entry name" value="CARBOXYPEPT_ZN_1"/>
</dbReference>
<comment type="cofactor">
    <cofactor evidence="1">
        <name>Zn(2+)</name>
        <dbReference type="ChEBI" id="CHEBI:29105"/>
    </cofactor>
</comment>
<dbReference type="Proteomes" id="UP000294114">
    <property type="component" value="Unassembled WGS sequence"/>
</dbReference>
<feature type="region of interest" description="Disordered" evidence="15">
    <location>
        <begin position="273"/>
        <end position="295"/>
    </location>
</feature>
<dbReference type="OrthoDB" id="5240362at2"/>
<keyword evidence="8" id="KW-0862">Zinc</keyword>
<feature type="signal peptide" evidence="16">
    <location>
        <begin position="1"/>
        <end position="26"/>
    </location>
</feature>
<evidence type="ECO:0000256" key="4">
    <source>
        <dbReference type="ARBA" id="ARBA00022670"/>
    </source>
</evidence>
<dbReference type="PROSITE" id="PS52035">
    <property type="entry name" value="PEPTIDASE_M14"/>
    <property type="match status" value="1"/>
</dbReference>
<dbReference type="GO" id="GO:0006508">
    <property type="term" value="P:proteolysis"/>
    <property type="evidence" value="ECO:0007669"/>
    <property type="project" value="UniProtKB-KW"/>
</dbReference>
<comment type="caution">
    <text evidence="18">The sequence shown here is derived from an EMBL/GenBank/DDBJ whole genome shotgun (WGS) entry which is preliminary data.</text>
</comment>
<dbReference type="PROSITE" id="PS00132">
    <property type="entry name" value="CARBOXYPEPT_ZN_1"/>
    <property type="match status" value="1"/>
</dbReference>